<dbReference type="InterPro" id="IPR016064">
    <property type="entry name" value="NAD/diacylglycerol_kinase_sf"/>
</dbReference>
<feature type="non-terminal residue" evidence="1">
    <location>
        <position position="1"/>
    </location>
</feature>
<reference evidence="1 2" key="1">
    <citation type="journal article" date="2014" name="Nature">
        <title>The genome of the recently domesticated crop plant sugar beet (Beta vulgaris).</title>
        <authorList>
            <person name="Dohm J.C."/>
            <person name="Minoche A.E."/>
            <person name="Holtgrawe D."/>
            <person name="Capella-Gutierrez S."/>
            <person name="Zakrzewski F."/>
            <person name="Tafer H."/>
            <person name="Rupp O."/>
            <person name="Sorensen T.R."/>
            <person name="Stracke R."/>
            <person name="Reinhardt R."/>
            <person name="Goesmann A."/>
            <person name="Kraft T."/>
            <person name="Schulz B."/>
            <person name="Stadler P.F."/>
            <person name="Schmidt T."/>
            <person name="Gabaldon T."/>
            <person name="Lehrach H."/>
            <person name="Weisshaar B."/>
            <person name="Himmelbauer H."/>
        </authorList>
    </citation>
    <scope>NUCLEOTIDE SEQUENCE [LARGE SCALE GENOMIC DNA]</scope>
    <source>
        <tissue evidence="1">Taproot</tissue>
    </source>
</reference>
<dbReference type="GO" id="GO:0019674">
    <property type="term" value="P:NAD+ metabolic process"/>
    <property type="evidence" value="ECO:0007669"/>
    <property type="project" value="InterPro"/>
</dbReference>
<dbReference type="SUPFAM" id="SSF111331">
    <property type="entry name" value="NAD kinase/diacylglycerol kinase-like"/>
    <property type="match status" value="1"/>
</dbReference>
<dbReference type="EMBL" id="KQ121330">
    <property type="protein sequence ID" value="KMS64829.1"/>
    <property type="molecule type" value="Genomic_DNA"/>
</dbReference>
<dbReference type="Gene3D" id="2.60.200.30">
    <property type="entry name" value="Probable inorganic polyphosphate/atp-NAD kinase, domain 2"/>
    <property type="match status" value="1"/>
</dbReference>
<keyword evidence="2" id="KW-1185">Reference proteome</keyword>
<evidence type="ECO:0008006" key="3">
    <source>
        <dbReference type="Google" id="ProtNLM"/>
    </source>
</evidence>
<dbReference type="PANTHER" id="PTHR20275">
    <property type="entry name" value="NAD KINASE"/>
    <property type="match status" value="1"/>
</dbReference>
<evidence type="ECO:0000313" key="2">
    <source>
        <dbReference type="Proteomes" id="UP000035740"/>
    </source>
</evidence>
<sequence>PSVPAILITPVCPHTLSFRPAVISDSSQVRIRVPVGRCPGAAASFDGSHCTHLNHGDEVRLLMSPMAIPTINEHAFSTDWFHSIVQKLHWNVRSPTPTCSL</sequence>
<name>A0A0J7YMK3_BETVV</name>
<dbReference type="Gramene" id="KMS64829">
    <property type="protein sequence ID" value="KMS64829"/>
    <property type="gene ID" value="BVRB_042240"/>
</dbReference>
<dbReference type="OrthoDB" id="24581at2759"/>
<dbReference type="AlphaFoldDB" id="A0A0J7YMK3"/>
<proteinExistence type="predicted"/>
<dbReference type="GO" id="GO:0003951">
    <property type="term" value="F:NAD+ kinase activity"/>
    <property type="evidence" value="ECO:0007669"/>
    <property type="project" value="InterPro"/>
</dbReference>
<dbReference type="Pfam" id="PF20143">
    <property type="entry name" value="NAD_kinase_C"/>
    <property type="match status" value="1"/>
</dbReference>
<accession>A0A0J7YMK3</accession>
<protein>
    <recommendedName>
        <fullName evidence="3">NAD(+) kinase</fullName>
    </recommendedName>
</protein>
<dbReference type="PANTHER" id="PTHR20275:SF0">
    <property type="entry name" value="NAD KINASE"/>
    <property type="match status" value="1"/>
</dbReference>
<dbReference type="InterPro" id="IPR017437">
    <property type="entry name" value="ATP-NAD_kinase_PpnK-typ_C"/>
</dbReference>
<dbReference type="OMA" id="HAFSTDW"/>
<gene>
    <name evidence="1" type="ORF">BVRB_042240</name>
</gene>
<organism evidence="1 2">
    <name type="scientific">Beta vulgaris subsp. vulgaris</name>
    <name type="common">Beet</name>
    <dbReference type="NCBI Taxonomy" id="3555"/>
    <lineage>
        <taxon>Eukaryota</taxon>
        <taxon>Viridiplantae</taxon>
        <taxon>Streptophyta</taxon>
        <taxon>Embryophyta</taxon>
        <taxon>Tracheophyta</taxon>
        <taxon>Spermatophyta</taxon>
        <taxon>Magnoliopsida</taxon>
        <taxon>eudicotyledons</taxon>
        <taxon>Gunneridae</taxon>
        <taxon>Pentapetalae</taxon>
        <taxon>Caryophyllales</taxon>
        <taxon>Chenopodiaceae</taxon>
        <taxon>Betoideae</taxon>
        <taxon>Beta</taxon>
    </lineage>
</organism>
<evidence type="ECO:0000313" key="1">
    <source>
        <dbReference type="EMBL" id="KMS64829.1"/>
    </source>
</evidence>
<dbReference type="GO" id="GO:0006741">
    <property type="term" value="P:NADP+ biosynthetic process"/>
    <property type="evidence" value="ECO:0007669"/>
    <property type="project" value="TreeGrafter"/>
</dbReference>
<dbReference type="Proteomes" id="UP000035740">
    <property type="component" value="Unassembled WGS sequence"/>
</dbReference>